<dbReference type="Proteomes" id="UP000029391">
    <property type="component" value="Unassembled WGS sequence"/>
</dbReference>
<dbReference type="PROSITE" id="PS50072">
    <property type="entry name" value="CSA_PPIASE_2"/>
    <property type="match status" value="1"/>
</dbReference>
<feature type="chain" id="PRO_5001869515" description="peptidylprolyl isomerase" evidence="5">
    <location>
        <begin position="31"/>
        <end position="318"/>
    </location>
</feature>
<feature type="signal peptide" evidence="5">
    <location>
        <begin position="1"/>
        <end position="30"/>
    </location>
</feature>
<name>A0A091BAV4_9GAMM</name>
<keyword evidence="8" id="KW-1185">Reference proteome</keyword>
<evidence type="ECO:0000256" key="2">
    <source>
        <dbReference type="ARBA" id="ARBA00023110"/>
    </source>
</evidence>
<evidence type="ECO:0000313" key="8">
    <source>
        <dbReference type="Proteomes" id="UP000029391"/>
    </source>
</evidence>
<dbReference type="eggNOG" id="COG0652">
    <property type="taxonomic scope" value="Bacteria"/>
</dbReference>
<evidence type="ECO:0000256" key="1">
    <source>
        <dbReference type="ARBA" id="ARBA00013194"/>
    </source>
</evidence>
<feature type="domain" description="PPIase cyclophilin-type" evidence="6">
    <location>
        <begin position="74"/>
        <end position="282"/>
    </location>
</feature>
<evidence type="ECO:0000259" key="6">
    <source>
        <dbReference type="PROSITE" id="PS50072"/>
    </source>
</evidence>
<dbReference type="STRING" id="1121013.GCA_000426365_02034"/>
<accession>A0A091BAV4</accession>
<feature type="region of interest" description="Disordered" evidence="4">
    <location>
        <begin position="32"/>
        <end position="62"/>
    </location>
</feature>
<evidence type="ECO:0000313" key="7">
    <source>
        <dbReference type="EMBL" id="KFN48642.1"/>
    </source>
</evidence>
<dbReference type="InterPro" id="IPR002130">
    <property type="entry name" value="Cyclophilin-type_PPIase_dom"/>
</dbReference>
<gene>
    <name evidence="7" type="ORF">P873_14175</name>
</gene>
<dbReference type="InterPro" id="IPR044665">
    <property type="entry name" value="E_coli_cyclophilin_A-like"/>
</dbReference>
<protein>
    <recommendedName>
        <fullName evidence="1">peptidylprolyl isomerase</fullName>
        <ecNumber evidence="1">5.2.1.8</ecNumber>
    </recommendedName>
</protein>
<dbReference type="InterPro" id="IPR029000">
    <property type="entry name" value="Cyclophilin-like_dom_sf"/>
</dbReference>
<dbReference type="SUPFAM" id="SSF50891">
    <property type="entry name" value="Cyclophilin-like"/>
    <property type="match status" value="1"/>
</dbReference>
<feature type="compositionally biased region" description="Polar residues" evidence="4">
    <location>
        <begin position="44"/>
        <end position="56"/>
    </location>
</feature>
<dbReference type="GO" id="GO:0003755">
    <property type="term" value="F:peptidyl-prolyl cis-trans isomerase activity"/>
    <property type="evidence" value="ECO:0007669"/>
    <property type="project" value="UniProtKB-KW"/>
</dbReference>
<dbReference type="PANTHER" id="PTHR43246">
    <property type="entry name" value="PEPTIDYL-PROLYL CIS-TRANS ISOMERASE CYP38, CHLOROPLASTIC"/>
    <property type="match status" value="1"/>
</dbReference>
<dbReference type="AlphaFoldDB" id="A0A091BAV4"/>
<reference evidence="7 8" key="1">
    <citation type="submission" date="2013-09" db="EMBL/GenBank/DDBJ databases">
        <title>Genome sequencing of Arenimonas composti.</title>
        <authorList>
            <person name="Chen F."/>
            <person name="Wang G."/>
        </authorList>
    </citation>
    <scope>NUCLEOTIDE SEQUENCE [LARGE SCALE GENOMIC DNA]</scope>
    <source>
        <strain evidence="7 8">TR7-09</strain>
    </source>
</reference>
<organism evidence="7 8">
    <name type="scientific">Arenimonas composti TR7-09 = DSM 18010</name>
    <dbReference type="NCBI Taxonomy" id="1121013"/>
    <lineage>
        <taxon>Bacteria</taxon>
        <taxon>Pseudomonadati</taxon>
        <taxon>Pseudomonadota</taxon>
        <taxon>Gammaproteobacteria</taxon>
        <taxon>Lysobacterales</taxon>
        <taxon>Lysobacteraceae</taxon>
        <taxon>Arenimonas</taxon>
    </lineage>
</organism>
<comment type="caution">
    <text evidence="7">The sequence shown here is derived from an EMBL/GenBank/DDBJ whole genome shotgun (WGS) entry which is preliminary data.</text>
</comment>
<dbReference type="Gene3D" id="2.40.100.10">
    <property type="entry name" value="Cyclophilin-like"/>
    <property type="match status" value="1"/>
</dbReference>
<evidence type="ECO:0000256" key="5">
    <source>
        <dbReference type="SAM" id="SignalP"/>
    </source>
</evidence>
<keyword evidence="2" id="KW-0697">Rotamase</keyword>
<evidence type="ECO:0000256" key="3">
    <source>
        <dbReference type="ARBA" id="ARBA00023235"/>
    </source>
</evidence>
<dbReference type="Pfam" id="PF00160">
    <property type="entry name" value="Pro_isomerase"/>
    <property type="match status" value="1"/>
</dbReference>
<dbReference type="EMBL" id="AWXU01000051">
    <property type="protein sequence ID" value="KFN48642.1"/>
    <property type="molecule type" value="Genomic_DNA"/>
</dbReference>
<sequence>MVEPPMSLQPKLLTLVLTAALAAFATAPRAAEPGDASAQVAPRATTQQVLDASSPSDWRPLDPENTVVMTLASGDVIIELAPQFAPAHVANIRALARGGFWDGLSIYRGHDNFVVQWGDPEEDEAKQRAFPNGALRKLPAEFDIAAAGVPFTVLPDVDGWAPQVGFSNGMPAGRDPQAGRAWPLHCYGSVGAGRGLEADSSTGAELYAVIGQSPRQLDRNITTIGRVVFGMERLSVLPRGPGPLGFYEDQSLRTPIQRVRLLADIPEAERPRLEVLRTDTATWDALIEARRNRQDDFYKRPAGHIDVCNVPLPVREPS</sequence>
<dbReference type="EC" id="5.2.1.8" evidence="1"/>
<evidence type="ECO:0000256" key="4">
    <source>
        <dbReference type="SAM" id="MobiDB-lite"/>
    </source>
</evidence>
<proteinExistence type="predicted"/>
<keyword evidence="3" id="KW-0413">Isomerase</keyword>
<keyword evidence="5" id="KW-0732">Signal</keyword>